<keyword evidence="4 7" id="KW-0812">Transmembrane</keyword>
<dbReference type="GO" id="GO:0022857">
    <property type="term" value="F:transmembrane transporter activity"/>
    <property type="evidence" value="ECO:0007669"/>
    <property type="project" value="InterPro"/>
</dbReference>
<feature type="transmembrane region" description="Helical" evidence="7">
    <location>
        <begin position="191"/>
        <end position="211"/>
    </location>
</feature>
<feature type="transmembrane region" description="Helical" evidence="7">
    <location>
        <begin position="321"/>
        <end position="345"/>
    </location>
</feature>
<dbReference type="InterPro" id="IPR036259">
    <property type="entry name" value="MFS_trans_sf"/>
</dbReference>
<dbReference type="SUPFAM" id="SSF103473">
    <property type="entry name" value="MFS general substrate transporter"/>
    <property type="match status" value="1"/>
</dbReference>
<dbReference type="PROSITE" id="PS50850">
    <property type="entry name" value="MFS"/>
    <property type="match status" value="1"/>
</dbReference>
<keyword evidence="6 7" id="KW-0472">Membrane</keyword>
<feature type="transmembrane region" description="Helical" evidence="7">
    <location>
        <begin position="268"/>
        <end position="286"/>
    </location>
</feature>
<feature type="transmembrane region" description="Helical" evidence="7">
    <location>
        <begin position="298"/>
        <end position="315"/>
    </location>
</feature>
<evidence type="ECO:0000256" key="3">
    <source>
        <dbReference type="ARBA" id="ARBA00022475"/>
    </source>
</evidence>
<feature type="transmembrane region" description="Helical" evidence="7">
    <location>
        <begin position="105"/>
        <end position="124"/>
    </location>
</feature>
<keyword evidence="5 7" id="KW-1133">Transmembrane helix</keyword>
<evidence type="ECO:0000256" key="5">
    <source>
        <dbReference type="ARBA" id="ARBA00022989"/>
    </source>
</evidence>
<accession>Q1ZV56</accession>
<evidence type="ECO:0000259" key="8">
    <source>
        <dbReference type="PROSITE" id="PS50850"/>
    </source>
</evidence>
<dbReference type="CDD" id="cd17477">
    <property type="entry name" value="MFS_YcaD_like"/>
    <property type="match status" value="1"/>
</dbReference>
<feature type="transmembrane region" description="Helical" evidence="7">
    <location>
        <begin position="130"/>
        <end position="153"/>
    </location>
</feature>
<dbReference type="PANTHER" id="PTHR23521:SF2">
    <property type="entry name" value="TRANSPORTER MFS SUPERFAMILY"/>
    <property type="match status" value="1"/>
</dbReference>
<reference evidence="9 10" key="1">
    <citation type="journal article" date="2009" name="Proc. Natl. Acad. Sci. U.S.A.">
        <title>The genomic basis of trophic strategy in marine bacteria.</title>
        <authorList>
            <person name="Lauro F.M."/>
            <person name="McDougald D."/>
            <person name="Thomas T."/>
            <person name="Williams T.J."/>
            <person name="Egan S."/>
            <person name="Rice S."/>
            <person name="DeMaere M.Z."/>
            <person name="Ting L."/>
            <person name="Ertan H."/>
            <person name="Johnson J."/>
            <person name="Ferriera S."/>
            <person name="Lapidus A."/>
            <person name="Anderson I."/>
            <person name="Kyrpides N."/>
            <person name="Munk A.C."/>
            <person name="Detter C."/>
            <person name="Han C.S."/>
            <person name="Brown M.V."/>
            <person name="Robb F.T."/>
            <person name="Kjelleberg S."/>
            <person name="Cavicchioli R."/>
        </authorList>
    </citation>
    <scope>NUCLEOTIDE SEQUENCE [LARGE SCALE GENOMIC DNA]</scope>
    <source>
        <strain evidence="9 10">S14</strain>
    </source>
</reference>
<feature type="transmembrane region" description="Helical" evidence="7">
    <location>
        <begin position="352"/>
        <end position="373"/>
    </location>
</feature>
<name>Q1ZV56_PHOAS</name>
<feature type="transmembrane region" description="Helical" evidence="7">
    <location>
        <begin position="385"/>
        <end position="405"/>
    </location>
</feature>
<dbReference type="InterPro" id="IPR047200">
    <property type="entry name" value="MFS_YcaD-like"/>
</dbReference>
<dbReference type="HOGENOM" id="CLU_035018_1_2_6"/>
<feature type="transmembrane region" description="Helical" evidence="7">
    <location>
        <begin position="75"/>
        <end position="93"/>
    </location>
</feature>
<protein>
    <submittedName>
        <fullName evidence="9">Putative transport protein</fullName>
    </submittedName>
</protein>
<feature type="domain" description="Major facilitator superfamily (MFS) profile" evidence="8">
    <location>
        <begin position="40"/>
        <end position="412"/>
    </location>
</feature>
<gene>
    <name evidence="9" type="ORF">VAS14_12844</name>
</gene>
<comment type="caution">
    <text evidence="9">The sequence shown here is derived from an EMBL/GenBank/DDBJ whole genome shotgun (WGS) entry which is preliminary data.</text>
</comment>
<keyword evidence="2" id="KW-0813">Transport</keyword>
<organism evidence="9 10">
    <name type="scientific">Photobacterium angustum (strain S14 / CCUG 15956)</name>
    <name type="common">Vibrio sp. (strain S14 / CCUG 15956)</name>
    <dbReference type="NCBI Taxonomy" id="314292"/>
    <lineage>
        <taxon>Bacteria</taxon>
        <taxon>Pseudomonadati</taxon>
        <taxon>Pseudomonadota</taxon>
        <taxon>Gammaproteobacteria</taxon>
        <taxon>Vibrionales</taxon>
        <taxon>Vibrionaceae</taxon>
        <taxon>Photobacterium</taxon>
    </lineage>
</organism>
<dbReference type="Proteomes" id="UP000001603">
    <property type="component" value="Unassembled WGS sequence"/>
</dbReference>
<feature type="transmembrane region" description="Helical" evidence="7">
    <location>
        <begin position="165"/>
        <end position="185"/>
    </location>
</feature>
<comment type="subcellular location">
    <subcellularLocation>
        <location evidence="1">Cell membrane</location>
        <topology evidence="1">Multi-pass membrane protein</topology>
    </subcellularLocation>
</comment>
<dbReference type="Pfam" id="PF07690">
    <property type="entry name" value="MFS_1"/>
    <property type="match status" value="1"/>
</dbReference>
<feature type="transmembrane region" description="Helical" evidence="7">
    <location>
        <begin position="41"/>
        <end position="63"/>
    </location>
</feature>
<dbReference type="AlphaFoldDB" id="Q1ZV56"/>
<evidence type="ECO:0000256" key="7">
    <source>
        <dbReference type="SAM" id="Phobius"/>
    </source>
</evidence>
<sequence length="414" mass="44360">MVSGFSFSKRITLNKDRLIQTFHLETKVVQDFTTCRKSGGIFVPVAGLTVFAIASGYLMSLVPLSLTNFKIDSSYASWLASIYYIGLLIGSMMIEPIIAKIGHRVAFITFLGLLAATVAVLPMFPNKEVWLFARLIAGMAVAGIFVVVESWLLIGDNAKERAKRLGFYMTSLYGGTTIGQLAVGMFGVKGFIPFIVILVLLLIAILPPLFVKQGQPSSDSHQVLSIKQIARLSKPAIIGCMTSGVVMGSIYGLMPLALKQSALTTDQVGVLMAATILGGMVIQPVISKLSIKMSKTLLLALMSLLGVFAMGITYLSSDYVVLITALALLGMSAFALYPIAITLACDNLDSSYIVAATQVMLFSYSVGSALGPIGANSFMAKQNGIMDFFFIVLLATAIYMLVASLHRKPQVLAS</sequence>
<keyword evidence="3" id="KW-1003">Cell membrane</keyword>
<feature type="transmembrane region" description="Helical" evidence="7">
    <location>
        <begin position="232"/>
        <end position="256"/>
    </location>
</feature>
<dbReference type="InterPro" id="IPR011701">
    <property type="entry name" value="MFS"/>
</dbReference>
<dbReference type="eggNOG" id="COG2814">
    <property type="taxonomic scope" value="Bacteria"/>
</dbReference>
<dbReference type="EMBL" id="AAOJ01000001">
    <property type="protein sequence ID" value="EAS66204.1"/>
    <property type="molecule type" value="Genomic_DNA"/>
</dbReference>
<proteinExistence type="predicted"/>
<evidence type="ECO:0000256" key="2">
    <source>
        <dbReference type="ARBA" id="ARBA00022448"/>
    </source>
</evidence>
<dbReference type="InterPro" id="IPR020846">
    <property type="entry name" value="MFS_dom"/>
</dbReference>
<evidence type="ECO:0000313" key="9">
    <source>
        <dbReference type="EMBL" id="EAS66204.1"/>
    </source>
</evidence>
<dbReference type="Gene3D" id="1.20.1250.20">
    <property type="entry name" value="MFS general substrate transporter like domains"/>
    <property type="match status" value="2"/>
</dbReference>
<evidence type="ECO:0000256" key="6">
    <source>
        <dbReference type="ARBA" id="ARBA00023136"/>
    </source>
</evidence>
<dbReference type="GO" id="GO:0005886">
    <property type="term" value="C:plasma membrane"/>
    <property type="evidence" value="ECO:0007669"/>
    <property type="project" value="UniProtKB-SubCell"/>
</dbReference>
<evidence type="ECO:0000256" key="4">
    <source>
        <dbReference type="ARBA" id="ARBA00022692"/>
    </source>
</evidence>
<evidence type="ECO:0000256" key="1">
    <source>
        <dbReference type="ARBA" id="ARBA00004651"/>
    </source>
</evidence>
<dbReference type="PANTHER" id="PTHR23521">
    <property type="entry name" value="TRANSPORTER MFS SUPERFAMILY"/>
    <property type="match status" value="1"/>
</dbReference>
<evidence type="ECO:0000313" key="10">
    <source>
        <dbReference type="Proteomes" id="UP000001603"/>
    </source>
</evidence>